<name>A0A514LFU2_9BACI</name>
<proteinExistence type="predicted"/>
<organism evidence="1 2">
    <name type="scientific">Salicibibacter halophilus</name>
    <dbReference type="NCBI Taxonomy" id="2502791"/>
    <lineage>
        <taxon>Bacteria</taxon>
        <taxon>Bacillati</taxon>
        <taxon>Bacillota</taxon>
        <taxon>Bacilli</taxon>
        <taxon>Bacillales</taxon>
        <taxon>Bacillaceae</taxon>
        <taxon>Salicibibacter</taxon>
    </lineage>
</organism>
<dbReference type="InterPro" id="IPR027056">
    <property type="entry name" value="Gluconate_2DH_su3"/>
</dbReference>
<reference evidence="2" key="1">
    <citation type="submission" date="2019-01" db="EMBL/GenBank/DDBJ databases">
        <title>Genomic analysis of Salicibibacter sp. NKC3-5.</title>
        <authorList>
            <person name="Oh Y.J."/>
        </authorList>
    </citation>
    <scope>NUCLEOTIDE SEQUENCE [LARGE SCALE GENOMIC DNA]</scope>
    <source>
        <strain evidence="2">NKC3-5</strain>
    </source>
</reference>
<accession>A0A514LFU2</accession>
<dbReference type="InterPro" id="IPR006311">
    <property type="entry name" value="TAT_signal"/>
</dbReference>
<dbReference type="PROSITE" id="PS51318">
    <property type="entry name" value="TAT"/>
    <property type="match status" value="1"/>
</dbReference>
<gene>
    <name evidence="1" type="ORF">EPH95_05660</name>
</gene>
<dbReference type="Proteomes" id="UP000319756">
    <property type="component" value="Chromosome"/>
</dbReference>
<sequence length="256" mass="28255">MADNNNTGNNAGGDSGISRRTFIKNTGLVTGGIVGGGLLGGILGNQWQTQTDTGGATEEGEETNDFDEARMFFSRDADFNVLSAATERIFPEDDNGPGAIALGAPYFIDKQLAGRWGLNAKEYMRGPFQEGDSEQGYQSAMTRSEIFTQGVRRINEISDEQFEENFDDLEEEQQNEILSAFDSDEVDMDGVSSAMFFSLLRQATIEGVYSDPLYGGNKNMDGWRMKEYPGAQPAYIDVIESEEFVEMDPLSLRDHH</sequence>
<dbReference type="RefSeq" id="WP_142088071.1">
    <property type="nucleotide sequence ID" value="NZ_CP035485.1"/>
</dbReference>
<keyword evidence="2" id="KW-1185">Reference proteome</keyword>
<evidence type="ECO:0000313" key="2">
    <source>
        <dbReference type="Proteomes" id="UP000319756"/>
    </source>
</evidence>
<dbReference type="OrthoDB" id="8400810at2"/>
<dbReference type="KEGG" id="sale:EPH95_05660"/>
<evidence type="ECO:0000313" key="1">
    <source>
        <dbReference type="EMBL" id="QDI90726.1"/>
    </source>
</evidence>
<dbReference type="Pfam" id="PF13618">
    <property type="entry name" value="Gluconate_2-dh3"/>
    <property type="match status" value="1"/>
</dbReference>
<dbReference type="AlphaFoldDB" id="A0A514LFU2"/>
<protein>
    <submittedName>
        <fullName evidence="1">Gluconate 2-dehydrogenase subunit 3 family protein</fullName>
    </submittedName>
</protein>
<dbReference type="EMBL" id="CP035485">
    <property type="protein sequence ID" value="QDI90726.1"/>
    <property type="molecule type" value="Genomic_DNA"/>
</dbReference>